<evidence type="ECO:0000313" key="1">
    <source>
        <dbReference type="EMBL" id="EON77801.1"/>
    </source>
</evidence>
<evidence type="ECO:0000313" key="2">
    <source>
        <dbReference type="Proteomes" id="UP000013909"/>
    </source>
</evidence>
<dbReference type="STRING" id="1232681.ADIS_1720"/>
<accession>R7ZUG8</accession>
<reference evidence="1 2" key="1">
    <citation type="submission" date="2013-02" db="EMBL/GenBank/DDBJ databases">
        <title>A novel strain isolated from Lonar lake, Maharashtra, India.</title>
        <authorList>
            <person name="Singh A."/>
        </authorList>
    </citation>
    <scope>NUCLEOTIDE SEQUENCE [LARGE SCALE GENOMIC DNA]</scope>
    <source>
        <strain evidence="1 2">AK24</strain>
    </source>
</reference>
<dbReference type="AlphaFoldDB" id="R7ZUG8"/>
<dbReference type="Proteomes" id="UP000013909">
    <property type="component" value="Unassembled WGS sequence"/>
</dbReference>
<dbReference type="EMBL" id="AQHR01000049">
    <property type="protein sequence ID" value="EON77801.1"/>
    <property type="molecule type" value="Genomic_DNA"/>
</dbReference>
<sequence length="38" mass="4114">MKNPGRAGVFVFSVLPHFSSHLGVESATPYYLLPPLPS</sequence>
<proteinExistence type="predicted"/>
<keyword evidence="2" id="KW-1185">Reference proteome</keyword>
<comment type="caution">
    <text evidence="1">The sequence shown here is derived from an EMBL/GenBank/DDBJ whole genome shotgun (WGS) entry which is preliminary data.</text>
</comment>
<protein>
    <submittedName>
        <fullName evidence="1">Uncharacterized protein</fullName>
    </submittedName>
</protein>
<gene>
    <name evidence="1" type="ORF">ADIS_1720</name>
</gene>
<organism evidence="1 2">
    <name type="scientific">Lunatimonas lonarensis</name>
    <dbReference type="NCBI Taxonomy" id="1232681"/>
    <lineage>
        <taxon>Bacteria</taxon>
        <taxon>Pseudomonadati</taxon>
        <taxon>Bacteroidota</taxon>
        <taxon>Cytophagia</taxon>
        <taxon>Cytophagales</taxon>
        <taxon>Cyclobacteriaceae</taxon>
    </lineage>
</organism>
<name>R7ZUG8_9BACT</name>